<dbReference type="Proteomes" id="UP000663868">
    <property type="component" value="Unassembled WGS sequence"/>
</dbReference>
<evidence type="ECO:0000313" key="2">
    <source>
        <dbReference type="EMBL" id="CAF3830753.1"/>
    </source>
</evidence>
<proteinExistence type="predicted"/>
<dbReference type="CDD" id="cd16018">
    <property type="entry name" value="Enpp"/>
    <property type="match status" value="1"/>
</dbReference>
<dbReference type="Gene3D" id="3.30.1360.180">
    <property type="match status" value="1"/>
</dbReference>
<organism evidence="2 3">
    <name type="scientific">Adineta steineri</name>
    <dbReference type="NCBI Taxonomy" id="433720"/>
    <lineage>
        <taxon>Eukaryota</taxon>
        <taxon>Metazoa</taxon>
        <taxon>Spiralia</taxon>
        <taxon>Gnathifera</taxon>
        <taxon>Rotifera</taxon>
        <taxon>Eurotatoria</taxon>
        <taxon>Bdelloidea</taxon>
        <taxon>Adinetida</taxon>
        <taxon>Adinetidae</taxon>
        <taxon>Adineta</taxon>
    </lineage>
</organism>
<dbReference type="InterPro" id="IPR017850">
    <property type="entry name" value="Alkaline_phosphatase_core_sf"/>
</dbReference>
<dbReference type="Pfam" id="PF01663">
    <property type="entry name" value="Phosphodiest"/>
    <property type="match status" value="2"/>
</dbReference>
<evidence type="ECO:0000313" key="3">
    <source>
        <dbReference type="Proteomes" id="UP000663868"/>
    </source>
</evidence>
<keyword evidence="1" id="KW-0732">Signal</keyword>
<name>A0A819D3Y2_9BILA</name>
<sequence>MLTRLILVSFITFAFKPGLSTQNRLLIISLDGFSHDYLKTHTLPTINRFRNEGVQATQGMRPTYVTMTFPNHISIATGSRDEGQWSDPKVEPIWITATKQKKNTAVLFWPASNNDFHGIRPVIYNWMYSDTISFREKIDNAISYFRDLNIQLAMIYHYEPDAHGHWYGTDSKEMHDILIQLDSDIDYLLTKVKNELDDDLDIILLSDHGMINIKKVVRPFVDGYLDPSLVEDAVLSGPYFSVTPIPGQVQRVMNDLTRIPNVTIYTRDKLPDRFHYSKPVHRLGDIFVIPDEEGVFFLESKVNDTYYQKANHGWDNSLPSMQAIFMARGPSFNQQVQINSLNNVDIYHIACRILNLTPNPYATAGSLDNLTSIFRVKNSSNIYSPSLIHPILLLFLFIFNSDIRSG</sequence>
<dbReference type="PANTHER" id="PTHR10151:SF120">
    <property type="entry name" value="BIS(5'-ADENOSYL)-TRIPHOSPHATASE"/>
    <property type="match status" value="1"/>
</dbReference>
<accession>A0A819D3Y2</accession>
<dbReference type="Gene3D" id="3.40.720.10">
    <property type="entry name" value="Alkaline Phosphatase, subunit A"/>
    <property type="match status" value="2"/>
</dbReference>
<dbReference type="EMBL" id="CAJOBB010001249">
    <property type="protein sequence ID" value="CAF3830753.1"/>
    <property type="molecule type" value="Genomic_DNA"/>
</dbReference>
<feature type="signal peptide" evidence="1">
    <location>
        <begin position="1"/>
        <end position="21"/>
    </location>
</feature>
<dbReference type="InterPro" id="IPR002591">
    <property type="entry name" value="Phosphodiest/P_Trfase"/>
</dbReference>
<comment type="caution">
    <text evidence="2">The sequence shown here is derived from an EMBL/GenBank/DDBJ whole genome shotgun (WGS) entry which is preliminary data.</text>
</comment>
<dbReference type="GO" id="GO:0016787">
    <property type="term" value="F:hydrolase activity"/>
    <property type="evidence" value="ECO:0007669"/>
    <property type="project" value="UniProtKB-ARBA"/>
</dbReference>
<evidence type="ECO:0000256" key="1">
    <source>
        <dbReference type="SAM" id="SignalP"/>
    </source>
</evidence>
<dbReference type="AlphaFoldDB" id="A0A819D3Y2"/>
<feature type="chain" id="PRO_5032790141" evidence="1">
    <location>
        <begin position="22"/>
        <end position="406"/>
    </location>
</feature>
<protein>
    <submittedName>
        <fullName evidence="2">Uncharacterized protein</fullName>
    </submittedName>
</protein>
<dbReference type="SUPFAM" id="SSF53649">
    <property type="entry name" value="Alkaline phosphatase-like"/>
    <property type="match status" value="1"/>
</dbReference>
<dbReference type="PANTHER" id="PTHR10151">
    <property type="entry name" value="ECTONUCLEOTIDE PYROPHOSPHATASE/PHOSPHODIESTERASE"/>
    <property type="match status" value="1"/>
</dbReference>
<reference evidence="2" key="1">
    <citation type="submission" date="2021-02" db="EMBL/GenBank/DDBJ databases">
        <authorList>
            <person name="Nowell W R."/>
        </authorList>
    </citation>
    <scope>NUCLEOTIDE SEQUENCE</scope>
</reference>
<gene>
    <name evidence="2" type="ORF">KXQ929_LOCUS18841</name>
</gene>